<dbReference type="PANTHER" id="PTHR47185">
    <property type="entry name" value="PX DOMAIN-CONTAINING PROTEIN YPR097W"/>
    <property type="match status" value="1"/>
</dbReference>
<feature type="compositionally biased region" description="Acidic residues" evidence="1">
    <location>
        <begin position="762"/>
        <end position="771"/>
    </location>
</feature>
<dbReference type="InterPro" id="IPR024554">
    <property type="entry name" value="LEC1-like_C"/>
</dbReference>
<gene>
    <name evidence="3" type="ORF">DM01DRAFT_1331961</name>
</gene>
<dbReference type="Pfam" id="PF12828">
    <property type="entry name" value="PXB"/>
    <property type="match status" value="1"/>
</dbReference>
<dbReference type="InterPro" id="IPR001683">
    <property type="entry name" value="PX_dom"/>
</dbReference>
<dbReference type="STRING" id="101127.A0A1X2GTK0"/>
<feature type="region of interest" description="Disordered" evidence="1">
    <location>
        <begin position="762"/>
        <end position="786"/>
    </location>
</feature>
<dbReference type="Pfam" id="PF12825">
    <property type="entry name" value="DUF3818"/>
    <property type="match status" value="1"/>
</dbReference>
<reference evidence="3 4" key="1">
    <citation type="submission" date="2016-07" db="EMBL/GenBank/DDBJ databases">
        <title>Pervasive Adenine N6-methylation of Active Genes in Fungi.</title>
        <authorList>
            <consortium name="DOE Joint Genome Institute"/>
            <person name="Mondo S.J."/>
            <person name="Dannebaum R.O."/>
            <person name="Kuo R.C."/>
            <person name="Labutti K."/>
            <person name="Haridas S."/>
            <person name="Kuo A."/>
            <person name="Salamov A."/>
            <person name="Ahrendt S.R."/>
            <person name="Lipzen A."/>
            <person name="Sullivan W."/>
            <person name="Andreopoulos W.B."/>
            <person name="Clum A."/>
            <person name="Lindquist E."/>
            <person name="Daum C."/>
            <person name="Ramamoorthy G.K."/>
            <person name="Gryganskyi A."/>
            <person name="Culley D."/>
            <person name="Magnuson J.K."/>
            <person name="James T.Y."/>
            <person name="O'Malley M.A."/>
            <person name="Stajich J.E."/>
            <person name="Spatafora J.W."/>
            <person name="Visel A."/>
            <person name="Grigoriev I.V."/>
        </authorList>
    </citation>
    <scope>NUCLEOTIDE SEQUENCE [LARGE SCALE GENOMIC DNA]</scope>
    <source>
        <strain evidence="3 4">NRRL 3301</strain>
    </source>
</reference>
<evidence type="ECO:0000313" key="3">
    <source>
        <dbReference type="EMBL" id="ORX61351.1"/>
    </source>
</evidence>
<dbReference type="PANTHER" id="PTHR47185:SF1">
    <property type="entry name" value="PX DOMAIN-CONTAINING PROTEIN YPR097W"/>
    <property type="match status" value="1"/>
</dbReference>
<evidence type="ECO:0000259" key="2">
    <source>
        <dbReference type="PROSITE" id="PS50195"/>
    </source>
</evidence>
<evidence type="ECO:0000256" key="1">
    <source>
        <dbReference type="SAM" id="MobiDB-lite"/>
    </source>
</evidence>
<name>A0A1X2GTK0_9FUNG</name>
<evidence type="ECO:0000313" key="4">
    <source>
        <dbReference type="Proteomes" id="UP000242146"/>
    </source>
</evidence>
<accession>A0A1X2GTK0</accession>
<dbReference type="InterPro" id="IPR036871">
    <property type="entry name" value="PX_dom_sf"/>
</dbReference>
<dbReference type="SMART" id="SM00312">
    <property type="entry name" value="PX"/>
    <property type="match status" value="1"/>
</dbReference>
<dbReference type="GO" id="GO:0035091">
    <property type="term" value="F:phosphatidylinositol binding"/>
    <property type="evidence" value="ECO:0007669"/>
    <property type="project" value="InterPro"/>
</dbReference>
<dbReference type="Proteomes" id="UP000242146">
    <property type="component" value="Unassembled WGS sequence"/>
</dbReference>
<dbReference type="InterPro" id="IPR047168">
    <property type="entry name" value="LEC1-like"/>
</dbReference>
<dbReference type="OrthoDB" id="2117459at2759"/>
<dbReference type="InterPro" id="IPR024555">
    <property type="entry name" value="PX-associated"/>
</dbReference>
<keyword evidence="4" id="KW-1185">Reference proteome</keyword>
<dbReference type="EMBL" id="MCGT01000003">
    <property type="protein sequence ID" value="ORX61351.1"/>
    <property type="molecule type" value="Genomic_DNA"/>
</dbReference>
<dbReference type="AlphaFoldDB" id="A0A1X2GTK0"/>
<proteinExistence type="predicted"/>
<organism evidence="3 4">
    <name type="scientific">Hesseltinella vesiculosa</name>
    <dbReference type="NCBI Taxonomy" id="101127"/>
    <lineage>
        <taxon>Eukaryota</taxon>
        <taxon>Fungi</taxon>
        <taxon>Fungi incertae sedis</taxon>
        <taxon>Mucoromycota</taxon>
        <taxon>Mucoromycotina</taxon>
        <taxon>Mucoromycetes</taxon>
        <taxon>Mucorales</taxon>
        <taxon>Cunninghamellaceae</taxon>
        <taxon>Hesseltinella</taxon>
    </lineage>
</organism>
<dbReference type="Gene3D" id="3.30.1520.10">
    <property type="entry name" value="Phox-like domain"/>
    <property type="match status" value="1"/>
</dbReference>
<sequence>MSLTPTQAHYLKKELLAIQLENEWDSFKQAPRLAELANYPLVNYLFQSLVADFPLLKQQDRPEKAGMFWSKLQMFLDEFNKLKLDTYMPRNKSATQRRVLMAKMNKVGVIALTARIKTTQDAAYAASIVSARTAEQQDQQDDAHAELANLHLGPPADETLVTDEDDTLLDWYGQEGLDVNVVAIRAIVEKHSIRSDTTHAHFLVQSKVGDANLVTVAHRYGQFRQLRDDLQAAFPTIEVPFVPSKANDGFLPVQLQQQEHPSDSILYREKDRIQLRVFIRQIARHRLLSQSPIFKAFLTAQPTELSDKEQHQITQRLTMDDSRVAEALAFRTQVDAQQDQLNELLAVLKQQIAKPGGLLEIFDTIRDTENMDDLPAYMRKALEWGRINFAFVLHTQFVTSDRSVTNIGNLKRTHMLIPYTAIRQVLKISNPFFMIKGVLDLFLSQPLGTKSLLQRILMVNMQDQAKELQRQIQDLEASINDPSLCAKIRNATETPRPQDLPTRQSLLQETTALLQNPDIGPALTPDQIRRVAVQDKESQRLILRLGNLWKLYARQQERQLMMGLLQGDVTGGLIKDLIALFYEPLAQVYKAANIGDAVSDTCAFVDDLIKLLDSLDAQNVGNSAPLFVDLVKRHERTFYRFVHDIYKHDTSHVFAEILAYVDRVSTFISGGASTGDDALDMSTLMDAVLAGDADKQEQLKHELDSLHSFYQQRKDWHALRQREKLVASTSTEFDVLDVLPGGPNSGMATVLSDMTELDMLDDEEDSDDEDGTGAPKLPHESTMTPPTLTVLPTLLPLFRDHIFSVLNLAQ</sequence>
<dbReference type="Pfam" id="PF00787">
    <property type="entry name" value="PX"/>
    <property type="match status" value="1"/>
</dbReference>
<dbReference type="SUPFAM" id="SSF64268">
    <property type="entry name" value="PX domain"/>
    <property type="match status" value="1"/>
</dbReference>
<dbReference type="PROSITE" id="PS50195">
    <property type="entry name" value="PX"/>
    <property type="match status" value="1"/>
</dbReference>
<comment type="caution">
    <text evidence="3">The sequence shown here is derived from an EMBL/GenBank/DDBJ whole genome shotgun (WGS) entry which is preliminary data.</text>
</comment>
<feature type="domain" description="PX" evidence="2">
    <location>
        <begin position="180"/>
        <end position="305"/>
    </location>
</feature>
<protein>
    <recommendedName>
        <fullName evidence="2">PX domain-containing protein</fullName>
    </recommendedName>
</protein>